<organism evidence="2">
    <name type="scientific">Culex pipiens</name>
    <name type="common">House mosquito</name>
    <dbReference type="NCBI Taxonomy" id="7175"/>
    <lineage>
        <taxon>Eukaryota</taxon>
        <taxon>Metazoa</taxon>
        <taxon>Ecdysozoa</taxon>
        <taxon>Arthropoda</taxon>
        <taxon>Hexapoda</taxon>
        <taxon>Insecta</taxon>
        <taxon>Pterygota</taxon>
        <taxon>Neoptera</taxon>
        <taxon>Endopterygota</taxon>
        <taxon>Diptera</taxon>
        <taxon>Nematocera</taxon>
        <taxon>Culicoidea</taxon>
        <taxon>Culicidae</taxon>
        <taxon>Culicinae</taxon>
        <taxon>Culicini</taxon>
        <taxon>Culex</taxon>
        <taxon>Culex</taxon>
    </lineage>
</organism>
<accession>A0A8D8F420</accession>
<feature type="region of interest" description="Disordered" evidence="1">
    <location>
        <begin position="171"/>
        <end position="191"/>
    </location>
</feature>
<sequence>MLIRWRDILVPRILQFFVVDSFPGDDHFSSLLLAHSLSHSVSFPHSLTISAGGAPWNSWFLTTLNPEHGSQFRCILSSSRGHHTLFSHFFGLSLPRSCPESHAHTHSTHTHSSCCCCWSGPPPPPTLPTSSSSAFFTNSYSSKLLTTHNNFHAEIFTRTFGQLIRHFPATCGPRRTPHGTERTGNYDLAPVPTAPTARNWLKFGKTCDHGGKKRSKQNCSSLNERTERTNEHTYTDDCH</sequence>
<evidence type="ECO:0000256" key="1">
    <source>
        <dbReference type="SAM" id="MobiDB-lite"/>
    </source>
</evidence>
<evidence type="ECO:0000313" key="2">
    <source>
        <dbReference type="EMBL" id="CAG6456870.1"/>
    </source>
</evidence>
<protein>
    <submittedName>
        <fullName evidence="2">(northern house mosquito) hypothetical protein</fullName>
    </submittedName>
</protein>
<feature type="compositionally biased region" description="Basic and acidic residues" evidence="1">
    <location>
        <begin position="224"/>
        <end position="239"/>
    </location>
</feature>
<name>A0A8D8F420_CULPI</name>
<feature type="region of interest" description="Disordered" evidence="1">
    <location>
        <begin position="208"/>
        <end position="239"/>
    </location>
</feature>
<reference evidence="2" key="1">
    <citation type="submission" date="2021-05" db="EMBL/GenBank/DDBJ databases">
        <authorList>
            <person name="Alioto T."/>
            <person name="Alioto T."/>
            <person name="Gomez Garrido J."/>
        </authorList>
    </citation>
    <scope>NUCLEOTIDE SEQUENCE</scope>
</reference>
<dbReference type="AlphaFoldDB" id="A0A8D8F420"/>
<proteinExistence type="predicted"/>
<dbReference type="EMBL" id="HBUE01031892">
    <property type="protein sequence ID" value="CAG6456870.1"/>
    <property type="molecule type" value="Transcribed_RNA"/>
</dbReference>